<evidence type="ECO:0000256" key="1">
    <source>
        <dbReference type="SAM" id="MobiDB-lite"/>
    </source>
</evidence>
<sequence length="84" mass="9410">MPDTPWLLPNNPDPGRKQLLRKEQPDTRFLSTGYVSSQSAGLEEGARCRAEYRKIDTKPALTPVNCPPPKELHQGPKANGWWAV</sequence>
<dbReference type="EMBL" id="JADCTT010000004">
    <property type="protein sequence ID" value="KAF9753985.1"/>
    <property type="molecule type" value="Genomic_DNA"/>
</dbReference>
<proteinExistence type="predicted"/>
<evidence type="ECO:0000313" key="3">
    <source>
        <dbReference type="Proteomes" id="UP000616885"/>
    </source>
</evidence>
<feature type="compositionally biased region" description="Basic and acidic residues" evidence="1">
    <location>
        <begin position="14"/>
        <end position="25"/>
    </location>
</feature>
<evidence type="ECO:0000313" key="2">
    <source>
        <dbReference type="EMBL" id="KAF9753985.1"/>
    </source>
</evidence>
<protein>
    <submittedName>
        <fullName evidence="2">Uncharacterized protein</fullName>
    </submittedName>
</protein>
<reference evidence="2" key="1">
    <citation type="submission" date="2020-10" db="EMBL/GenBank/DDBJ databases">
        <title>High-Quality Genome Resource of Clonostachys rosea strain S41 by Oxford Nanopore Long-Read Sequencing.</title>
        <authorList>
            <person name="Wang H."/>
        </authorList>
    </citation>
    <scope>NUCLEOTIDE SEQUENCE</scope>
    <source>
        <strain evidence="2">S41</strain>
    </source>
</reference>
<name>A0A8H7NDU6_BIOOC</name>
<feature type="region of interest" description="Disordered" evidence="1">
    <location>
        <begin position="61"/>
        <end position="84"/>
    </location>
</feature>
<comment type="caution">
    <text evidence="2">The sequence shown here is derived from an EMBL/GenBank/DDBJ whole genome shotgun (WGS) entry which is preliminary data.</text>
</comment>
<feature type="region of interest" description="Disordered" evidence="1">
    <location>
        <begin position="1"/>
        <end position="25"/>
    </location>
</feature>
<gene>
    <name evidence="2" type="ORF">IM811_012743</name>
</gene>
<accession>A0A8H7NDU6</accession>
<dbReference type="Proteomes" id="UP000616885">
    <property type="component" value="Unassembled WGS sequence"/>
</dbReference>
<organism evidence="2 3">
    <name type="scientific">Bionectria ochroleuca</name>
    <name type="common">Gliocladium roseum</name>
    <dbReference type="NCBI Taxonomy" id="29856"/>
    <lineage>
        <taxon>Eukaryota</taxon>
        <taxon>Fungi</taxon>
        <taxon>Dikarya</taxon>
        <taxon>Ascomycota</taxon>
        <taxon>Pezizomycotina</taxon>
        <taxon>Sordariomycetes</taxon>
        <taxon>Hypocreomycetidae</taxon>
        <taxon>Hypocreales</taxon>
        <taxon>Bionectriaceae</taxon>
        <taxon>Clonostachys</taxon>
    </lineage>
</organism>
<dbReference type="AlphaFoldDB" id="A0A8H7NDU6"/>